<feature type="region of interest" description="Disordered" evidence="1">
    <location>
        <begin position="120"/>
        <end position="155"/>
    </location>
</feature>
<keyword evidence="2" id="KW-0732">Signal</keyword>
<dbReference type="Proteomes" id="UP001187415">
    <property type="component" value="Unassembled WGS sequence"/>
</dbReference>
<keyword evidence="4" id="KW-1185">Reference proteome</keyword>
<dbReference type="AlphaFoldDB" id="A0AA88T6J9"/>
<feature type="signal peptide" evidence="2">
    <location>
        <begin position="1"/>
        <end position="26"/>
    </location>
</feature>
<feature type="region of interest" description="Disordered" evidence="1">
    <location>
        <begin position="172"/>
        <end position="208"/>
    </location>
</feature>
<reference evidence="3" key="1">
    <citation type="submission" date="2023-07" db="EMBL/GenBank/DDBJ databases">
        <title>Chromosome-level Genome Assembly of Striped Snakehead (Channa striata).</title>
        <authorList>
            <person name="Liu H."/>
        </authorList>
    </citation>
    <scope>NUCLEOTIDE SEQUENCE</scope>
    <source>
        <strain evidence="3">Gz</strain>
        <tissue evidence="3">Muscle</tissue>
    </source>
</reference>
<evidence type="ECO:0000313" key="3">
    <source>
        <dbReference type="EMBL" id="KAK2855927.1"/>
    </source>
</evidence>
<organism evidence="3 4">
    <name type="scientific">Channa striata</name>
    <name type="common">Snakehead murrel</name>
    <name type="synonym">Ophicephalus striatus</name>
    <dbReference type="NCBI Taxonomy" id="64152"/>
    <lineage>
        <taxon>Eukaryota</taxon>
        <taxon>Metazoa</taxon>
        <taxon>Chordata</taxon>
        <taxon>Craniata</taxon>
        <taxon>Vertebrata</taxon>
        <taxon>Euteleostomi</taxon>
        <taxon>Actinopterygii</taxon>
        <taxon>Neopterygii</taxon>
        <taxon>Teleostei</taxon>
        <taxon>Neoteleostei</taxon>
        <taxon>Acanthomorphata</taxon>
        <taxon>Anabantaria</taxon>
        <taxon>Anabantiformes</taxon>
        <taxon>Channoidei</taxon>
        <taxon>Channidae</taxon>
        <taxon>Channa</taxon>
    </lineage>
</organism>
<gene>
    <name evidence="3" type="ORF">Q5P01_004662</name>
</gene>
<comment type="caution">
    <text evidence="3">The sequence shown here is derived from an EMBL/GenBank/DDBJ whole genome shotgun (WGS) entry which is preliminary data.</text>
</comment>
<dbReference type="Gene3D" id="2.60.40.10">
    <property type="entry name" value="Immunoglobulins"/>
    <property type="match status" value="1"/>
</dbReference>
<evidence type="ECO:0000313" key="4">
    <source>
        <dbReference type="Proteomes" id="UP001187415"/>
    </source>
</evidence>
<proteinExistence type="predicted"/>
<feature type="chain" id="PRO_5041659129" description="Ig-like domain-containing protein" evidence="2">
    <location>
        <begin position="27"/>
        <end position="269"/>
    </location>
</feature>
<evidence type="ECO:0008006" key="5">
    <source>
        <dbReference type="Google" id="ProtNLM"/>
    </source>
</evidence>
<name>A0AA88T6J9_CHASR</name>
<sequence>MAEFRRIPTVLFLVLMSHFTVMLVRHGQIEKTQISKSKSDRLNVTEKCSLVIKKVTEEDVGRYSCRQFDKSGRKQGSDSEVHLSVTDCYIIFNNLDSHFIHTSKNNSLLTCEVTDPGGKVQQFPFRRQSSGEQTASTNPRSTESTKKPATDSTANEGDVFCQYKTVRTQKQQQLNQQETKLKTSQNQREPQQEPTMPRQNHKVTSQKVKLLPPSKKISSFDAQTKTTVKTKLQQNVFFFFFSFAEDHYCLCGFNDADFYCCYSRNVEQK</sequence>
<protein>
    <recommendedName>
        <fullName evidence="5">Ig-like domain-containing protein</fullName>
    </recommendedName>
</protein>
<feature type="compositionally biased region" description="Polar residues" evidence="1">
    <location>
        <begin position="184"/>
        <end position="207"/>
    </location>
</feature>
<evidence type="ECO:0000256" key="2">
    <source>
        <dbReference type="SAM" id="SignalP"/>
    </source>
</evidence>
<dbReference type="EMBL" id="JAUPFM010000003">
    <property type="protein sequence ID" value="KAK2855927.1"/>
    <property type="molecule type" value="Genomic_DNA"/>
</dbReference>
<evidence type="ECO:0000256" key="1">
    <source>
        <dbReference type="SAM" id="MobiDB-lite"/>
    </source>
</evidence>
<dbReference type="SUPFAM" id="SSF48726">
    <property type="entry name" value="Immunoglobulin"/>
    <property type="match status" value="1"/>
</dbReference>
<accession>A0AA88T6J9</accession>
<feature type="compositionally biased region" description="Polar residues" evidence="1">
    <location>
        <begin position="127"/>
        <end position="142"/>
    </location>
</feature>
<dbReference type="InterPro" id="IPR013783">
    <property type="entry name" value="Ig-like_fold"/>
</dbReference>
<dbReference type="InterPro" id="IPR036179">
    <property type="entry name" value="Ig-like_dom_sf"/>
</dbReference>